<evidence type="ECO:0008006" key="3">
    <source>
        <dbReference type="Google" id="ProtNLM"/>
    </source>
</evidence>
<comment type="caution">
    <text evidence="2">The sequence shown here is derived from an EMBL/GenBank/DDBJ whole genome shotgun (WGS) entry which is preliminary data.</text>
</comment>
<dbReference type="InterPro" id="IPR013783">
    <property type="entry name" value="Ig-like_fold"/>
</dbReference>
<reference evidence="2" key="1">
    <citation type="journal article" date="2015" name="Nature">
        <title>Complex archaea that bridge the gap between prokaryotes and eukaryotes.</title>
        <authorList>
            <person name="Spang A."/>
            <person name="Saw J.H."/>
            <person name="Jorgensen S.L."/>
            <person name="Zaremba-Niedzwiedzka K."/>
            <person name="Martijn J."/>
            <person name="Lind A.E."/>
            <person name="van Eijk R."/>
            <person name="Schleper C."/>
            <person name="Guy L."/>
            <person name="Ettema T.J."/>
        </authorList>
    </citation>
    <scope>NUCLEOTIDE SEQUENCE</scope>
</reference>
<dbReference type="SUPFAM" id="SSF49265">
    <property type="entry name" value="Fibronectin type III"/>
    <property type="match status" value="1"/>
</dbReference>
<keyword evidence="1" id="KW-0812">Transmembrane</keyword>
<feature type="transmembrane region" description="Helical" evidence="1">
    <location>
        <begin position="648"/>
        <end position="669"/>
    </location>
</feature>
<dbReference type="EMBL" id="LAZR01000864">
    <property type="protein sequence ID" value="KKN55965.1"/>
    <property type="molecule type" value="Genomic_DNA"/>
</dbReference>
<organism evidence="2">
    <name type="scientific">marine sediment metagenome</name>
    <dbReference type="NCBI Taxonomy" id="412755"/>
    <lineage>
        <taxon>unclassified sequences</taxon>
        <taxon>metagenomes</taxon>
        <taxon>ecological metagenomes</taxon>
    </lineage>
</organism>
<name>A0A0F9RHJ8_9ZZZZ</name>
<keyword evidence="1" id="KW-0472">Membrane</keyword>
<gene>
    <name evidence="2" type="ORF">LCGC14_0577070</name>
</gene>
<proteinExistence type="predicted"/>
<evidence type="ECO:0000313" key="2">
    <source>
        <dbReference type="EMBL" id="KKN55965.1"/>
    </source>
</evidence>
<keyword evidence="1" id="KW-1133">Transmembrane helix</keyword>
<dbReference type="InterPro" id="IPR036116">
    <property type="entry name" value="FN3_sf"/>
</dbReference>
<sequence>MKKSILYIIGMILLVFSAYAASPDIAWTTCRNVTIDSLASSINLGNQSIVGVNITGLNIVSNAKNELRMDNEPCNQDTDSNFSINTFTVLVSDNSTFATIGFMTDETHTGGTNLIYSIYYNTSAPTDPLEKTQVTVWDSFTDPDGFISGHVPDYSACSTSWTGTNGMSINNNRGRLDTQDLFDSLDVSGCLDNTTFSAFIADGLAEVSLKDWKWAFADTGTSIKDTILSQSGGTNLVFFNNGTSNPVGDFPETGATFSYTTKLLPDVNQVFVDVRNQTQINFSDHQGVSSFDYTSSFFITARSGSTVANGIMDNMVIWNGSDAERVMGYFPQSNIIVGEQQLLPVQPPVLISPLNTTISSMNQTLTWANTTGATNYFVSHDFNNSDPVNVICETTDLTCQANATSDEGTYFWNVIAANAIGNSSDSETFQWTYDITNVIINFIFPVAANTTLTNVNIVMNVTVNNVNLDTVIVNVTDPVGTEIFTSINTSIAEATVNIIESLSLSTSGNHTIRVFGNDSAGASSDQSITFSFDNVNPVFTGIGNDGSNDTFPGGSVTFNANITDNIGLSLLTFSFNDTGVFVNDSPVVISGVSDTFGVLKTITAGAGETVCGTYFAEDLHTNEIQSGFTCFVVATPTPPILDATTRGILGLALPVLAVLIFLTIANQALKTMGKK</sequence>
<protein>
    <recommendedName>
        <fullName evidence="3">Ig-like domain-containing protein</fullName>
    </recommendedName>
</protein>
<accession>A0A0F9RHJ8</accession>
<evidence type="ECO:0000256" key="1">
    <source>
        <dbReference type="SAM" id="Phobius"/>
    </source>
</evidence>
<dbReference type="Gene3D" id="2.60.40.10">
    <property type="entry name" value="Immunoglobulins"/>
    <property type="match status" value="1"/>
</dbReference>
<dbReference type="AlphaFoldDB" id="A0A0F9RHJ8"/>